<proteinExistence type="evidence at transcript level"/>
<dbReference type="GO" id="GO:0005615">
    <property type="term" value="C:extracellular space"/>
    <property type="evidence" value="ECO:0007669"/>
    <property type="project" value="TreeGrafter"/>
</dbReference>
<reference evidence="3" key="1">
    <citation type="submission" date="2020-04" db="EMBL/GenBank/DDBJ databases">
        <authorList>
            <person name="Neveu A P."/>
        </authorList>
    </citation>
    <scope>NUCLEOTIDE SEQUENCE</scope>
    <source>
        <tissue evidence="3">Whole embryo</tissue>
    </source>
</reference>
<dbReference type="InterPro" id="IPR014716">
    <property type="entry name" value="Fibrinogen_a/b/g_C_1"/>
</dbReference>
<dbReference type="SUPFAM" id="SSF56496">
    <property type="entry name" value="Fibrinogen C-terminal domain-like"/>
    <property type="match status" value="1"/>
</dbReference>
<evidence type="ECO:0000259" key="2">
    <source>
        <dbReference type="PROSITE" id="PS51406"/>
    </source>
</evidence>
<dbReference type="PROSITE" id="PS00514">
    <property type="entry name" value="FIBRINOGEN_C_1"/>
    <property type="match status" value="1"/>
</dbReference>
<dbReference type="InterPro" id="IPR020837">
    <property type="entry name" value="Fibrinogen_CS"/>
</dbReference>
<feature type="domain" description="Fibrinogen C-terminal" evidence="2">
    <location>
        <begin position="1"/>
        <end position="144"/>
    </location>
</feature>
<dbReference type="PROSITE" id="PS51406">
    <property type="entry name" value="FIBRINOGEN_C_2"/>
    <property type="match status" value="1"/>
</dbReference>
<name>A0A6F9DDD6_9ASCI</name>
<sequence length="144" mass="16302">MEGEFWLGLDKIHRITSGRLCSLQVNLVAFDGSQAYANYKMFAVNDESDKYRLNVAGYSGTAGDSLTYHNLMSFGTKDRDNDRNPYNCAHRSGGAGGWWYNYCFTSALNGKWGRSTGYKRNIVWGPWKGNKEALKETTMKIKCQ</sequence>
<dbReference type="InterPro" id="IPR002181">
    <property type="entry name" value="Fibrinogen_a/b/g_C_dom"/>
</dbReference>
<dbReference type="Pfam" id="PF00147">
    <property type="entry name" value="Fibrinogen_C"/>
    <property type="match status" value="1"/>
</dbReference>
<organism evidence="3">
    <name type="scientific">Phallusia mammillata</name>
    <dbReference type="NCBI Taxonomy" id="59560"/>
    <lineage>
        <taxon>Eukaryota</taxon>
        <taxon>Metazoa</taxon>
        <taxon>Chordata</taxon>
        <taxon>Tunicata</taxon>
        <taxon>Ascidiacea</taxon>
        <taxon>Phlebobranchia</taxon>
        <taxon>Ascidiidae</taxon>
        <taxon>Phallusia</taxon>
    </lineage>
</organism>
<gene>
    <name evidence="3" type="primary">Fcn1-003</name>
</gene>
<protein>
    <submittedName>
        <fullName evidence="3">Ficolin-1-like</fullName>
    </submittedName>
</protein>
<accession>A0A6F9DDD6</accession>
<evidence type="ECO:0000313" key="3">
    <source>
        <dbReference type="EMBL" id="CAB3245503.1"/>
    </source>
</evidence>
<keyword evidence="1" id="KW-1015">Disulfide bond</keyword>
<dbReference type="Gene3D" id="3.90.215.10">
    <property type="entry name" value="Gamma Fibrinogen, chain A, domain 1"/>
    <property type="match status" value="1"/>
</dbReference>
<evidence type="ECO:0000256" key="1">
    <source>
        <dbReference type="ARBA" id="ARBA00023157"/>
    </source>
</evidence>
<dbReference type="AlphaFoldDB" id="A0A6F9DDD6"/>
<dbReference type="SMART" id="SM00186">
    <property type="entry name" value="FBG"/>
    <property type="match status" value="1"/>
</dbReference>
<dbReference type="PANTHER" id="PTHR19143">
    <property type="entry name" value="FIBRINOGEN/TENASCIN/ANGIOPOEITIN"/>
    <property type="match status" value="1"/>
</dbReference>
<dbReference type="EMBL" id="LR785136">
    <property type="protein sequence ID" value="CAB3245503.1"/>
    <property type="molecule type" value="mRNA"/>
</dbReference>
<dbReference type="InterPro" id="IPR036056">
    <property type="entry name" value="Fibrinogen-like_C"/>
</dbReference>
<dbReference type="InterPro" id="IPR050373">
    <property type="entry name" value="Fibrinogen_C-term_domain"/>
</dbReference>